<evidence type="ECO:0000313" key="3">
    <source>
        <dbReference type="Proteomes" id="UP001311232"/>
    </source>
</evidence>
<gene>
    <name evidence="2" type="ORF">CRENBAI_023403</name>
</gene>
<accession>A0AAV9RHT7</accession>
<sequence>MWFLFSSLCLTCFLGFFCPHKLFLSTLQLPFTSHQREPVKANTHKQSCLSTSASVTLLTFSGRIHLNLHCADLLKSEPGQTTISFQSVKPTLCLCELFHTSVI</sequence>
<comment type="caution">
    <text evidence="2">The sequence shown here is derived from an EMBL/GenBank/DDBJ whole genome shotgun (WGS) entry which is preliminary data.</text>
</comment>
<evidence type="ECO:0000313" key="2">
    <source>
        <dbReference type="EMBL" id="KAK5608594.1"/>
    </source>
</evidence>
<feature type="chain" id="PRO_5043776661" description="Secreted protein" evidence="1">
    <location>
        <begin position="16"/>
        <end position="103"/>
    </location>
</feature>
<dbReference type="AlphaFoldDB" id="A0AAV9RHT7"/>
<evidence type="ECO:0008006" key="4">
    <source>
        <dbReference type="Google" id="ProtNLM"/>
    </source>
</evidence>
<dbReference type="Proteomes" id="UP001311232">
    <property type="component" value="Unassembled WGS sequence"/>
</dbReference>
<name>A0AAV9RHT7_9TELE</name>
<reference evidence="2 3" key="1">
    <citation type="submission" date="2021-06" db="EMBL/GenBank/DDBJ databases">
        <authorList>
            <person name="Palmer J.M."/>
        </authorList>
    </citation>
    <scope>NUCLEOTIDE SEQUENCE [LARGE SCALE GENOMIC DNA]</scope>
    <source>
        <strain evidence="2 3">MEX-2019</strain>
        <tissue evidence="2">Muscle</tissue>
    </source>
</reference>
<keyword evidence="3" id="KW-1185">Reference proteome</keyword>
<proteinExistence type="predicted"/>
<keyword evidence="1" id="KW-0732">Signal</keyword>
<dbReference type="EMBL" id="JAHHUM010001798">
    <property type="protein sequence ID" value="KAK5608594.1"/>
    <property type="molecule type" value="Genomic_DNA"/>
</dbReference>
<protein>
    <recommendedName>
        <fullName evidence="4">Secreted protein</fullName>
    </recommendedName>
</protein>
<feature type="signal peptide" evidence="1">
    <location>
        <begin position="1"/>
        <end position="15"/>
    </location>
</feature>
<evidence type="ECO:0000256" key="1">
    <source>
        <dbReference type="SAM" id="SignalP"/>
    </source>
</evidence>
<organism evidence="2 3">
    <name type="scientific">Crenichthys baileyi</name>
    <name type="common">White River springfish</name>
    <dbReference type="NCBI Taxonomy" id="28760"/>
    <lineage>
        <taxon>Eukaryota</taxon>
        <taxon>Metazoa</taxon>
        <taxon>Chordata</taxon>
        <taxon>Craniata</taxon>
        <taxon>Vertebrata</taxon>
        <taxon>Euteleostomi</taxon>
        <taxon>Actinopterygii</taxon>
        <taxon>Neopterygii</taxon>
        <taxon>Teleostei</taxon>
        <taxon>Neoteleostei</taxon>
        <taxon>Acanthomorphata</taxon>
        <taxon>Ovalentaria</taxon>
        <taxon>Atherinomorphae</taxon>
        <taxon>Cyprinodontiformes</taxon>
        <taxon>Goodeidae</taxon>
        <taxon>Crenichthys</taxon>
    </lineage>
</organism>